<dbReference type="Pfam" id="PF04892">
    <property type="entry name" value="VanZ"/>
    <property type="match status" value="1"/>
</dbReference>
<keyword evidence="1" id="KW-0472">Membrane</keyword>
<evidence type="ECO:0000259" key="2">
    <source>
        <dbReference type="Pfam" id="PF04892"/>
    </source>
</evidence>
<keyword evidence="1" id="KW-1133">Transmembrane helix</keyword>
<dbReference type="PANTHER" id="PTHR28008">
    <property type="entry name" value="DOMAIN PROTEIN, PUTATIVE (AFU_ORTHOLOGUE AFUA_3G10980)-RELATED"/>
    <property type="match status" value="1"/>
</dbReference>
<dbReference type="AlphaFoldDB" id="C4XIX7"/>
<dbReference type="EMBL" id="AP010904">
    <property type="protein sequence ID" value="BAH74141.1"/>
    <property type="molecule type" value="Genomic_DNA"/>
</dbReference>
<keyword evidence="4" id="KW-1185">Reference proteome</keyword>
<keyword evidence="1" id="KW-0812">Transmembrane</keyword>
<evidence type="ECO:0000313" key="4">
    <source>
        <dbReference type="Proteomes" id="UP000009071"/>
    </source>
</evidence>
<dbReference type="HOGENOM" id="CLU_137834_0_0_7"/>
<dbReference type="STRING" id="573370.DMR_06500"/>
<evidence type="ECO:0000256" key="1">
    <source>
        <dbReference type="SAM" id="Phobius"/>
    </source>
</evidence>
<dbReference type="KEGG" id="dma:DMR_06500"/>
<accession>C4XIX7</accession>
<evidence type="ECO:0000313" key="3">
    <source>
        <dbReference type="EMBL" id="BAH74141.1"/>
    </source>
</evidence>
<name>C4XIX7_SOLM1</name>
<proteinExistence type="predicted"/>
<feature type="transmembrane region" description="Helical" evidence="1">
    <location>
        <begin position="100"/>
        <end position="119"/>
    </location>
</feature>
<feature type="transmembrane region" description="Helical" evidence="1">
    <location>
        <begin position="43"/>
        <end position="63"/>
    </location>
</feature>
<organism evidence="3 4">
    <name type="scientific">Solidesulfovibrio magneticus (strain ATCC 700980 / DSM 13731 / RS-1)</name>
    <name type="common">Desulfovibrio magneticus</name>
    <dbReference type="NCBI Taxonomy" id="573370"/>
    <lineage>
        <taxon>Bacteria</taxon>
        <taxon>Pseudomonadati</taxon>
        <taxon>Thermodesulfobacteriota</taxon>
        <taxon>Desulfovibrionia</taxon>
        <taxon>Desulfovibrionales</taxon>
        <taxon>Desulfovibrionaceae</taxon>
        <taxon>Solidesulfovibrio</taxon>
    </lineage>
</organism>
<dbReference type="PANTHER" id="PTHR28008:SF1">
    <property type="entry name" value="DOMAIN PROTEIN, PUTATIVE (AFU_ORTHOLOGUE AFUA_3G10980)-RELATED"/>
    <property type="match status" value="1"/>
</dbReference>
<gene>
    <name evidence="3" type="ordered locus">DMR_06500</name>
</gene>
<feature type="transmembrane region" description="Helical" evidence="1">
    <location>
        <begin position="125"/>
        <end position="143"/>
    </location>
</feature>
<sequence>MLLGWLFPRPRSNFPPSPDRLASIYRRRQGVSMLESKAFQRTAMAVWLFSVASVCYLSLLPAIELPVKFWNADKVYHLIGYGWLGFLPLFAFARGGTARNAAYLMIPLGALLEWGQSFVPGRASSMMDAVANAVGVFIGIWLAETLMARCRGCKGLGGDVERM</sequence>
<feature type="transmembrane region" description="Helical" evidence="1">
    <location>
        <begin position="75"/>
        <end position="93"/>
    </location>
</feature>
<dbReference type="Proteomes" id="UP000009071">
    <property type="component" value="Chromosome"/>
</dbReference>
<dbReference type="eggNOG" id="COG5652">
    <property type="taxonomic scope" value="Bacteria"/>
</dbReference>
<feature type="domain" description="VanZ-like" evidence="2">
    <location>
        <begin position="65"/>
        <end position="144"/>
    </location>
</feature>
<reference evidence="3 4" key="1">
    <citation type="journal article" date="2009" name="Genome Res.">
        <title>Whole genome sequence of Desulfovibrio magneticus strain RS-1 revealed common gene clusters in magnetotactic bacteria.</title>
        <authorList>
            <person name="Nakazawa H."/>
            <person name="Arakaki A."/>
            <person name="Narita-Yamada S."/>
            <person name="Yashiro I."/>
            <person name="Jinno K."/>
            <person name="Aoki N."/>
            <person name="Tsuruyama A."/>
            <person name="Okamura Y."/>
            <person name="Tanikawa S."/>
            <person name="Fujita N."/>
            <person name="Takeyama H."/>
            <person name="Matsunaga T."/>
        </authorList>
    </citation>
    <scope>NUCLEOTIDE SEQUENCE [LARGE SCALE GENOMIC DNA]</scope>
    <source>
        <strain evidence="4">ATCC 700980 / DSM 13731 / RS-1</strain>
    </source>
</reference>
<dbReference type="InterPro" id="IPR006976">
    <property type="entry name" value="VanZ-like"/>
</dbReference>
<dbReference type="NCBIfam" id="NF037970">
    <property type="entry name" value="vanZ_1"/>
    <property type="match status" value="1"/>
</dbReference>
<protein>
    <submittedName>
        <fullName evidence="3">Hypothetical membrane protein</fullName>
    </submittedName>
</protein>